<reference evidence="2 3" key="1">
    <citation type="submission" date="2019-06" db="EMBL/GenBank/DDBJ databases">
        <title>Sequencing the genomes of 1000 actinobacteria strains.</title>
        <authorList>
            <person name="Klenk H.-P."/>
        </authorList>
    </citation>
    <scope>NUCLEOTIDE SEQUENCE [LARGE SCALE GENOMIC DNA]</scope>
    <source>
        <strain evidence="2 3">DSM 18935</strain>
    </source>
</reference>
<dbReference type="PANTHER" id="PTHR33490">
    <property type="entry name" value="BLR5614 PROTEIN-RELATED"/>
    <property type="match status" value="1"/>
</dbReference>
<keyword evidence="3" id="KW-1185">Reference proteome</keyword>
<comment type="caution">
    <text evidence="2">The sequence shown here is derived from an EMBL/GenBank/DDBJ whole genome shotgun (WGS) entry which is preliminary data.</text>
</comment>
<proteinExistence type="predicted"/>
<dbReference type="Gene3D" id="3.10.620.30">
    <property type="match status" value="1"/>
</dbReference>
<dbReference type="InterPro" id="IPR038765">
    <property type="entry name" value="Papain-like_cys_pep_sf"/>
</dbReference>
<name>A0A560WE50_9MICO</name>
<accession>A0A560WE50</accession>
<dbReference type="RefSeq" id="WP_246074528.1">
    <property type="nucleotide sequence ID" value="NZ_BAAAYT010000001.1"/>
</dbReference>
<dbReference type="SUPFAM" id="SSF54001">
    <property type="entry name" value="Cysteine proteinases"/>
    <property type="match status" value="1"/>
</dbReference>
<dbReference type="EMBL" id="VIUW01000002">
    <property type="protein sequence ID" value="TWD15908.1"/>
    <property type="molecule type" value="Genomic_DNA"/>
</dbReference>
<evidence type="ECO:0000259" key="1">
    <source>
        <dbReference type="SMART" id="SM00460"/>
    </source>
</evidence>
<dbReference type="InterPro" id="IPR002931">
    <property type="entry name" value="Transglutaminase-like"/>
</dbReference>
<dbReference type="Proteomes" id="UP000315628">
    <property type="component" value="Unassembled WGS sequence"/>
</dbReference>
<dbReference type="Pfam" id="PF01841">
    <property type="entry name" value="Transglut_core"/>
    <property type="match status" value="1"/>
</dbReference>
<evidence type="ECO:0000313" key="3">
    <source>
        <dbReference type="Proteomes" id="UP000315628"/>
    </source>
</evidence>
<protein>
    <submittedName>
        <fullName evidence="2">Transglutaminase superfamily protein</fullName>
    </submittedName>
</protein>
<organism evidence="2 3">
    <name type="scientific">Marihabitans asiaticum</name>
    <dbReference type="NCBI Taxonomy" id="415218"/>
    <lineage>
        <taxon>Bacteria</taxon>
        <taxon>Bacillati</taxon>
        <taxon>Actinomycetota</taxon>
        <taxon>Actinomycetes</taxon>
        <taxon>Micrococcales</taxon>
        <taxon>Intrasporangiaceae</taxon>
        <taxon>Marihabitans</taxon>
    </lineage>
</organism>
<dbReference type="SMART" id="SM00460">
    <property type="entry name" value="TGc"/>
    <property type="match status" value="1"/>
</dbReference>
<gene>
    <name evidence="2" type="ORF">FB557_1445</name>
</gene>
<sequence>MTQTSPDSSSDATAMTAKVGTTFAYGTTNVDAALLSFAVSDAHVIVDERVLVHAAGKEITPTELRGDHGTRLHLVEGVGSGWLEVTYEATVEITRPTDIPSGLGVEYDQWVYMRPSRYAESDRLAPLAARNFGGLTGMDLINGVGEYVHKHFAYISGSSRGTDGAVDTVLAGQGVCRDYAHVVIAMLRGMGTPARLVSVYAPGLEPMDFHAVAEAWVDGAWHIVDATQLAPRESLVRIATGRDAADTAFLTTHNGLTTFNRQRVHAALVEGDLPADDYSQGVRLA</sequence>
<dbReference type="Gene3D" id="2.60.40.2250">
    <property type="match status" value="1"/>
</dbReference>
<dbReference type="PANTHER" id="PTHR33490:SF12">
    <property type="entry name" value="BLL5557 PROTEIN"/>
    <property type="match status" value="1"/>
</dbReference>
<dbReference type="AlphaFoldDB" id="A0A560WE50"/>
<evidence type="ECO:0000313" key="2">
    <source>
        <dbReference type="EMBL" id="TWD15908.1"/>
    </source>
</evidence>
<feature type="domain" description="Transglutaminase-like" evidence="1">
    <location>
        <begin position="168"/>
        <end position="228"/>
    </location>
</feature>